<accession>A0ABY3W6T2</accession>
<dbReference type="RefSeq" id="WP_241913461.1">
    <property type="nucleotide sequence ID" value="NZ_CP093326.1"/>
</dbReference>
<dbReference type="InterPro" id="IPR029062">
    <property type="entry name" value="Class_I_gatase-like"/>
</dbReference>
<dbReference type="PANTHER" id="PTHR43235">
    <property type="entry name" value="GLUTAMINE AMIDOTRANSFERASE PB2B2.05-RELATED"/>
    <property type="match status" value="1"/>
</dbReference>
<dbReference type="EMBL" id="CP093326">
    <property type="protein sequence ID" value="UNK45191.1"/>
    <property type="molecule type" value="Genomic_DNA"/>
</dbReference>
<keyword evidence="2" id="KW-1185">Reference proteome</keyword>
<organism evidence="1 2">
    <name type="scientific">Arthrobacter sulfonylureivorans</name>
    <dbReference type="NCBI Taxonomy" id="2486855"/>
    <lineage>
        <taxon>Bacteria</taxon>
        <taxon>Bacillati</taxon>
        <taxon>Actinomycetota</taxon>
        <taxon>Actinomycetes</taxon>
        <taxon>Micrococcales</taxon>
        <taxon>Micrococcaceae</taxon>
        <taxon>Arthrobacter</taxon>
    </lineage>
</organism>
<proteinExistence type="predicted"/>
<protein>
    <submittedName>
        <fullName evidence="1">Gamma-glutamyl-gamma-aminobutyrate hydrolase family protein</fullName>
    </submittedName>
</protein>
<dbReference type="InterPro" id="IPR011697">
    <property type="entry name" value="Peptidase_C26"/>
</dbReference>
<dbReference type="InterPro" id="IPR044668">
    <property type="entry name" value="PuuD-like"/>
</dbReference>
<dbReference type="CDD" id="cd01745">
    <property type="entry name" value="GATase1_2"/>
    <property type="match status" value="1"/>
</dbReference>
<gene>
    <name evidence="1" type="ORF">MNQ99_14770</name>
</gene>
<reference evidence="1 2" key="1">
    <citation type="submission" date="2022-03" db="EMBL/GenBank/DDBJ databases">
        <title>Isotopic signatures of nitrous oxide derived from detoxification processes.</title>
        <authorList>
            <person name="Behrendt U."/>
            <person name="Buchen C."/>
            <person name="Well R."/>
            <person name="Ulrich A."/>
            <person name="Rohe L."/>
            <person name="Kolb S."/>
            <person name="Schloter M."/>
            <person name="Horn M.A."/>
            <person name="Augustin J."/>
        </authorList>
    </citation>
    <scope>NUCLEOTIDE SEQUENCE [LARGE SCALE GENOMIC DNA]</scope>
    <source>
        <strain evidence="1 2">S4-C24</strain>
    </source>
</reference>
<dbReference type="Pfam" id="PF07722">
    <property type="entry name" value="Peptidase_C26"/>
    <property type="match status" value="1"/>
</dbReference>
<dbReference type="Gene3D" id="3.40.50.880">
    <property type="match status" value="1"/>
</dbReference>
<name>A0ABY3W6T2_9MICC</name>
<keyword evidence="1" id="KW-0378">Hydrolase</keyword>
<dbReference type="PROSITE" id="PS51273">
    <property type="entry name" value="GATASE_TYPE_1"/>
    <property type="match status" value="1"/>
</dbReference>
<evidence type="ECO:0000313" key="2">
    <source>
        <dbReference type="Proteomes" id="UP000829069"/>
    </source>
</evidence>
<evidence type="ECO:0000313" key="1">
    <source>
        <dbReference type="EMBL" id="UNK45191.1"/>
    </source>
</evidence>
<dbReference type="SUPFAM" id="SSF52317">
    <property type="entry name" value="Class I glutamine amidotransferase-like"/>
    <property type="match status" value="1"/>
</dbReference>
<dbReference type="Proteomes" id="UP000829069">
    <property type="component" value="Chromosome"/>
</dbReference>
<dbReference type="GO" id="GO:0016787">
    <property type="term" value="F:hydrolase activity"/>
    <property type="evidence" value="ECO:0007669"/>
    <property type="project" value="UniProtKB-KW"/>
</dbReference>
<sequence>MPEPIADVLTTQASVRPRILVSCSLSGPANDAWLIEDLTDYADNVGQELRAQGADFELLDVGAAASWEMDAATGLQGFDGLLVLGGGDIHPSLYGQRPIAAPGYGVDERVDQAEIALVRSAAASGLPVMGICRGMQVINVAFGGTLIQDLGPASIHQVHTEAPGMSDHEVVIGPDTLLASALGAGSTMVRSGHHQAVQDLGAGLLATAEAPDGVIEAIEHEDHWVLGVQWHPEDPDTTFGQLAALMRTFTDQCRKGQPPAAHPDGQTLSA</sequence>
<dbReference type="PANTHER" id="PTHR43235:SF1">
    <property type="entry name" value="GLUTAMINE AMIDOTRANSFERASE PB2B2.05-RELATED"/>
    <property type="match status" value="1"/>
</dbReference>